<gene>
    <name evidence="3" type="ORF">ICI42_03860</name>
</gene>
<evidence type="ECO:0000256" key="1">
    <source>
        <dbReference type="ARBA" id="ARBA00008791"/>
    </source>
</evidence>
<protein>
    <submittedName>
        <fullName evidence="3">Universal stress protein</fullName>
    </submittedName>
</protein>
<keyword evidence="4" id="KW-1185">Reference proteome</keyword>
<dbReference type="RefSeq" id="WP_188163191.1">
    <property type="nucleotide sequence ID" value="NZ_JACVVX010000001.1"/>
</dbReference>
<dbReference type="AlphaFoldDB" id="A0A8J6U478"/>
<dbReference type="CDD" id="cd00293">
    <property type="entry name" value="USP-like"/>
    <property type="match status" value="1"/>
</dbReference>
<dbReference type="PANTHER" id="PTHR46268:SF15">
    <property type="entry name" value="UNIVERSAL STRESS PROTEIN HP_0031"/>
    <property type="match status" value="1"/>
</dbReference>
<feature type="domain" description="UspA" evidence="2">
    <location>
        <begin position="3"/>
        <end position="117"/>
    </location>
</feature>
<dbReference type="InterPro" id="IPR006016">
    <property type="entry name" value="UspA"/>
</dbReference>
<evidence type="ECO:0000313" key="4">
    <source>
        <dbReference type="Proteomes" id="UP000643405"/>
    </source>
</evidence>
<sequence>MTYKSVLVNLDIDKGDAAGLVRYAADFARHFGARLVGVTAADVTPPVVTMEGMVVDGELITQQREDIEQRIAELEGVCREAAGAGIDVDWRGQVDNPTRYLSEIARLADVIVTGPSHGSGRSVDLGTLLLDAGRPVLVAAEGAQSFEAGTVLVAWKDSREARRAVRDAVPLLVAAKEVVVATVDREGGAYLEASLADVAGYLALHGAKVRTELITGHNDSGHLVELADSIGASTVVSGAYGHSRLRQWIFGGVTHSLLGENRYSRFMVGG</sequence>
<reference evidence="3" key="1">
    <citation type="submission" date="2020-09" db="EMBL/GenBank/DDBJ databases">
        <title>Genome seq and assembly of Tianweitania sp.</title>
        <authorList>
            <person name="Chhetri G."/>
        </authorList>
    </citation>
    <scope>NUCLEOTIDE SEQUENCE</scope>
    <source>
        <strain evidence="3">Rool2</strain>
    </source>
</reference>
<organism evidence="3 4">
    <name type="scientific">Oryzicola mucosus</name>
    <dbReference type="NCBI Taxonomy" id="2767425"/>
    <lineage>
        <taxon>Bacteria</taxon>
        <taxon>Pseudomonadati</taxon>
        <taxon>Pseudomonadota</taxon>
        <taxon>Alphaproteobacteria</taxon>
        <taxon>Hyphomicrobiales</taxon>
        <taxon>Phyllobacteriaceae</taxon>
        <taxon>Oryzicola</taxon>
    </lineage>
</organism>
<dbReference type="SUPFAM" id="SSF52402">
    <property type="entry name" value="Adenine nucleotide alpha hydrolases-like"/>
    <property type="match status" value="2"/>
</dbReference>
<name>A0A8J6U478_9HYPH</name>
<comment type="similarity">
    <text evidence="1">Belongs to the universal stress protein A family.</text>
</comment>
<accession>A0A8J6U478</accession>
<dbReference type="Pfam" id="PF00582">
    <property type="entry name" value="Usp"/>
    <property type="match status" value="1"/>
</dbReference>
<dbReference type="Proteomes" id="UP000643405">
    <property type="component" value="Unassembled WGS sequence"/>
</dbReference>
<dbReference type="Gene3D" id="3.40.50.12370">
    <property type="match status" value="1"/>
</dbReference>
<evidence type="ECO:0000313" key="3">
    <source>
        <dbReference type="EMBL" id="MBD0413785.1"/>
    </source>
</evidence>
<dbReference type="PANTHER" id="PTHR46268">
    <property type="entry name" value="STRESS RESPONSE PROTEIN NHAX"/>
    <property type="match status" value="1"/>
</dbReference>
<comment type="caution">
    <text evidence="3">The sequence shown here is derived from an EMBL/GenBank/DDBJ whole genome shotgun (WGS) entry which is preliminary data.</text>
</comment>
<proteinExistence type="inferred from homology"/>
<dbReference type="EMBL" id="JACVVX010000001">
    <property type="protein sequence ID" value="MBD0413785.1"/>
    <property type="molecule type" value="Genomic_DNA"/>
</dbReference>
<evidence type="ECO:0000259" key="2">
    <source>
        <dbReference type="Pfam" id="PF00582"/>
    </source>
</evidence>